<dbReference type="EMBL" id="VXIV02003444">
    <property type="protein sequence ID" value="KAF6016999.1"/>
    <property type="molecule type" value="Genomic_DNA"/>
</dbReference>
<feature type="compositionally biased region" description="Polar residues" evidence="1">
    <location>
        <begin position="163"/>
        <end position="172"/>
    </location>
</feature>
<sequence>MPKLKFRTPEADVTIDVNVLLPSQLTIIDSFQLNTLIVISILITILCNSIISAPSCSNRRLNPNKLQELVSHQKILLESLEHENEKFTSSDCFNQMETIMLKCQEYNTKLLKLKKSMLNISQRTTKIKKQCSKLHELKAKSLVAEEEVRRIEMEREKLLVAQPVTSSQSGSTHPEESPVS</sequence>
<evidence type="ECO:0000256" key="2">
    <source>
        <dbReference type="SAM" id="Phobius"/>
    </source>
</evidence>
<dbReference type="InterPro" id="IPR028119">
    <property type="entry name" value="Snapin/Pallidin/Snn1"/>
</dbReference>
<dbReference type="Proteomes" id="UP000593567">
    <property type="component" value="Unassembled WGS sequence"/>
</dbReference>
<comment type="caution">
    <text evidence="3">The sequence shown here is derived from an EMBL/GenBank/DDBJ whole genome shotgun (WGS) entry which is preliminary data.</text>
</comment>
<name>A0A7J7ISU8_BUGNE</name>
<proteinExistence type="predicted"/>
<dbReference type="AlphaFoldDB" id="A0A7J7ISU8"/>
<accession>A0A7J7ISU8</accession>
<dbReference type="Pfam" id="PF14712">
    <property type="entry name" value="Snapin_Pallidin"/>
    <property type="match status" value="1"/>
</dbReference>
<evidence type="ECO:0000256" key="1">
    <source>
        <dbReference type="SAM" id="MobiDB-lite"/>
    </source>
</evidence>
<keyword evidence="2" id="KW-0812">Transmembrane</keyword>
<gene>
    <name evidence="3" type="ORF">EB796_024710</name>
</gene>
<protein>
    <submittedName>
        <fullName evidence="3">BLOC1S6</fullName>
    </submittedName>
</protein>
<feature type="region of interest" description="Disordered" evidence="1">
    <location>
        <begin position="159"/>
        <end position="180"/>
    </location>
</feature>
<dbReference type="GO" id="GO:0030133">
    <property type="term" value="C:transport vesicle"/>
    <property type="evidence" value="ECO:0007669"/>
    <property type="project" value="TreeGrafter"/>
</dbReference>
<organism evidence="3 4">
    <name type="scientific">Bugula neritina</name>
    <name type="common">Brown bryozoan</name>
    <name type="synonym">Sertularia neritina</name>
    <dbReference type="NCBI Taxonomy" id="10212"/>
    <lineage>
        <taxon>Eukaryota</taxon>
        <taxon>Metazoa</taxon>
        <taxon>Spiralia</taxon>
        <taxon>Lophotrochozoa</taxon>
        <taxon>Bryozoa</taxon>
        <taxon>Gymnolaemata</taxon>
        <taxon>Cheilostomatida</taxon>
        <taxon>Flustrina</taxon>
        <taxon>Buguloidea</taxon>
        <taxon>Bugulidae</taxon>
        <taxon>Bugula</taxon>
    </lineage>
</organism>
<keyword evidence="2" id="KW-0472">Membrane</keyword>
<evidence type="ECO:0000313" key="3">
    <source>
        <dbReference type="EMBL" id="KAF6016999.1"/>
    </source>
</evidence>
<evidence type="ECO:0000313" key="4">
    <source>
        <dbReference type="Proteomes" id="UP000593567"/>
    </source>
</evidence>
<feature type="transmembrane region" description="Helical" evidence="2">
    <location>
        <begin position="31"/>
        <end position="51"/>
    </location>
</feature>
<keyword evidence="4" id="KW-1185">Reference proteome</keyword>
<dbReference type="PANTHER" id="PTHR31328">
    <property type="entry name" value="BIOGENESIS OF LYSOSOME-RELATED ORGANELLES COMPLEX 1 SUBUNIT 6"/>
    <property type="match status" value="1"/>
</dbReference>
<reference evidence="3" key="1">
    <citation type="submission" date="2020-06" db="EMBL/GenBank/DDBJ databases">
        <title>Draft genome of Bugula neritina, a colonial animal packing powerful symbionts and potential medicines.</title>
        <authorList>
            <person name="Rayko M."/>
        </authorList>
    </citation>
    <scope>NUCLEOTIDE SEQUENCE [LARGE SCALE GENOMIC DNA]</scope>
    <source>
        <strain evidence="3">Kwan_BN1</strain>
    </source>
</reference>
<dbReference type="OrthoDB" id="19659at2759"/>
<dbReference type="PANTHER" id="PTHR31328:SF2">
    <property type="entry name" value="BIOGENESIS OF LYSOSOME-RELATED ORGANELLES COMPLEX 1 SUBUNIT 6"/>
    <property type="match status" value="1"/>
</dbReference>
<dbReference type="GO" id="GO:0031083">
    <property type="term" value="C:BLOC-1 complex"/>
    <property type="evidence" value="ECO:0007669"/>
    <property type="project" value="TreeGrafter"/>
</dbReference>
<keyword evidence="2" id="KW-1133">Transmembrane helix</keyword>